<evidence type="ECO:0000256" key="1">
    <source>
        <dbReference type="ARBA" id="ARBA00006924"/>
    </source>
</evidence>
<dbReference type="PROSITE" id="PS50305">
    <property type="entry name" value="SIRTUIN"/>
    <property type="match status" value="1"/>
</dbReference>
<evidence type="ECO:0000259" key="6">
    <source>
        <dbReference type="PROSITE" id="PS50305"/>
    </source>
</evidence>
<dbReference type="GO" id="GO:0070403">
    <property type="term" value="F:NAD+ binding"/>
    <property type="evidence" value="ECO:0007669"/>
    <property type="project" value="InterPro"/>
</dbReference>
<dbReference type="AlphaFoldDB" id="A0A3D8T7S9"/>
<feature type="active site" description="Proton acceptor" evidence="4">
    <location>
        <position position="258"/>
    </location>
</feature>
<dbReference type="Proteomes" id="UP000256328">
    <property type="component" value="Unassembled WGS sequence"/>
</dbReference>
<comment type="similarity">
    <text evidence="1">Belongs to the sirtuin family. Class I subfamily.</text>
</comment>
<keyword evidence="4" id="KW-0862">Zinc</keyword>
<feature type="region of interest" description="Disordered" evidence="5">
    <location>
        <begin position="598"/>
        <end position="637"/>
    </location>
</feature>
<comment type="caution">
    <text evidence="7">The sequence shown here is derived from an EMBL/GenBank/DDBJ whole genome shotgun (WGS) entry which is preliminary data.</text>
</comment>
<keyword evidence="3" id="KW-0520">NAD</keyword>
<dbReference type="InterPro" id="IPR026591">
    <property type="entry name" value="Sirtuin_cat_small_dom_sf"/>
</dbReference>
<feature type="compositionally biased region" description="Low complexity" evidence="5">
    <location>
        <begin position="1"/>
        <end position="24"/>
    </location>
</feature>
<dbReference type="GO" id="GO:0016740">
    <property type="term" value="F:transferase activity"/>
    <property type="evidence" value="ECO:0007669"/>
    <property type="project" value="UniProtKB-KW"/>
</dbReference>
<feature type="compositionally biased region" description="Basic residues" evidence="5">
    <location>
        <begin position="504"/>
        <end position="514"/>
    </location>
</feature>
<dbReference type="PANTHER" id="PTHR47651">
    <property type="entry name" value="NAD-DEPENDENT HISTONE DEACETYLASE HST4"/>
    <property type="match status" value="1"/>
</dbReference>
<feature type="binding site" evidence="4">
    <location>
        <position position="269"/>
    </location>
    <ligand>
        <name>Zn(2+)</name>
        <dbReference type="ChEBI" id="CHEBI:29105"/>
    </ligand>
</feature>
<keyword evidence="4" id="KW-0479">Metal-binding</keyword>
<dbReference type="OrthoDB" id="2919105at2759"/>
<dbReference type="GO" id="GO:0046872">
    <property type="term" value="F:metal ion binding"/>
    <property type="evidence" value="ECO:0007669"/>
    <property type="project" value="UniProtKB-KW"/>
</dbReference>
<dbReference type="SUPFAM" id="SSF52467">
    <property type="entry name" value="DHS-like NAD/FAD-binding domain"/>
    <property type="match status" value="1"/>
</dbReference>
<evidence type="ECO:0000256" key="5">
    <source>
        <dbReference type="SAM" id="MobiDB-lite"/>
    </source>
</evidence>
<evidence type="ECO:0000256" key="3">
    <source>
        <dbReference type="ARBA" id="ARBA00023027"/>
    </source>
</evidence>
<dbReference type="Gene3D" id="3.30.1600.10">
    <property type="entry name" value="SIR2/SIRT2 'Small Domain"/>
    <property type="match status" value="1"/>
</dbReference>
<proteinExistence type="inferred from homology"/>
<keyword evidence="8" id="KW-1185">Reference proteome</keyword>
<protein>
    <recommendedName>
        <fullName evidence="6">Deacetylase sirtuin-type domain-containing protein</fullName>
    </recommendedName>
</protein>
<dbReference type="InterPro" id="IPR003000">
    <property type="entry name" value="Sirtuin"/>
</dbReference>
<dbReference type="Gene3D" id="3.40.50.1220">
    <property type="entry name" value="TPP-binding domain"/>
    <property type="match status" value="1"/>
</dbReference>
<organism evidence="7 8">
    <name type="scientific">Coleophoma crateriformis</name>
    <dbReference type="NCBI Taxonomy" id="565419"/>
    <lineage>
        <taxon>Eukaryota</taxon>
        <taxon>Fungi</taxon>
        <taxon>Dikarya</taxon>
        <taxon>Ascomycota</taxon>
        <taxon>Pezizomycotina</taxon>
        <taxon>Leotiomycetes</taxon>
        <taxon>Helotiales</taxon>
        <taxon>Dermateaceae</taxon>
        <taxon>Coleophoma</taxon>
    </lineage>
</organism>
<dbReference type="Pfam" id="PF02146">
    <property type="entry name" value="SIR2"/>
    <property type="match status" value="1"/>
</dbReference>
<evidence type="ECO:0000313" key="8">
    <source>
        <dbReference type="Proteomes" id="UP000256328"/>
    </source>
</evidence>
<feature type="domain" description="Deacetylase sirtuin-type" evidence="6">
    <location>
        <begin position="94"/>
        <end position="426"/>
    </location>
</feature>
<gene>
    <name evidence="7" type="ORF">BP5796_00337</name>
</gene>
<evidence type="ECO:0000313" key="7">
    <source>
        <dbReference type="EMBL" id="RDW94574.1"/>
    </source>
</evidence>
<evidence type="ECO:0000256" key="2">
    <source>
        <dbReference type="ARBA" id="ARBA00022679"/>
    </source>
</evidence>
<feature type="region of interest" description="Disordered" evidence="5">
    <location>
        <begin position="454"/>
        <end position="524"/>
    </location>
</feature>
<name>A0A3D8T7S9_9HELO</name>
<feature type="binding site" evidence="4">
    <location>
        <position position="266"/>
    </location>
    <ligand>
        <name>Zn(2+)</name>
        <dbReference type="ChEBI" id="CHEBI:29105"/>
    </ligand>
</feature>
<dbReference type="InterPro" id="IPR026590">
    <property type="entry name" value="Ssirtuin_cat_dom"/>
</dbReference>
<keyword evidence="2" id="KW-0808">Transferase</keyword>
<feature type="binding site" evidence="4">
    <location>
        <position position="288"/>
    </location>
    <ligand>
        <name>Zn(2+)</name>
        <dbReference type="ChEBI" id="CHEBI:29105"/>
    </ligand>
</feature>
<dbReference type="InterPro" id="IPR029035">
    <property type="entry name" value="DHS-like_NAD/FAD-binding_dom"/>
</dbReference>
<evidence type="ECO:0000256" key="4">
    <source>
        <dbReference type="PROSITE-ProRule" id="PRU00236"/>
    </source>
</evidence>
<dbReference type="EMBL" id="PDLN01000001">
    <property type="protein sequence ID" value="RDW94574.1"/>
    <property type="molecule type" value="Genomic_DNA"/>
</dbReference>
<feature type="region of interest" description="Disordered" evidence="5">
    <location>
        <begin position="1"/>
        <end position="80"/>
    </location>
</feature>
<feature type="compositionally biased region" description="Polar residues" evidence="5">
    <location>
        <begin position="38"/>
        <end position="58"/>
    </location>
</feature>
<reference evidence="7 8" key="1">
    <citation type="journal article" date="2018" name="IMA Fungus">
        <title>IMA Genome-F 9: Draft genome sequence of Annulohypoxylon stygium, Aspergillus mulundensis, Berkeleyomyces basicola (syn. Thielaviopsis basicola), Ceratocystis smalleyi, two Cercospora beticola strains, Coleophoma cylindrospora, Fusarium fracticaudum, Phialophora cf. hyalina, and Morchella septimelata.</title>
        <authorList>
            <person name="Wingfield B.D."/>
            <person name="Bills G.F."/>
            <person name="Dong Y."/>
            <person name="Huang W."/>
            <person name="Nel W.J."/>
            <person name="Swalarsk-Parry B.S."/>
            <person name="Vaghefi N."/>
            <person name="Wilken P.M."/>
            <person name="An Z."/>
            <person name="de Beer Z.W."/>
            <person name="De Vos L."/>
            <person name="Chen L."/>
            <person name="Duong T.A."/>
            <person name="Gao Y."/>
            <person name="Hammerbacher A."/>
            <person name="Kikkert J.R."/>
            <person name="Li Y."/>
            <person name="Li H."/>
            <person name="Li K."/>
            <person name="Li Q."/>
            <person name="Liu X."/>
            <person name="Ma X."/>
            <person name="Naidoo K."/>
            <person name="Pethybridge S.J."/>
            <person name="Sun J."/>
            <person name="Steenkamp E.T."/>
            <person name="van der Nest M.A."/>
            <person name="van Wyk S."/>
            <person name="Wingfield M.J."/>
            <person name="Xiong C."/>
            <person name="Yue Q."/>
            <person name="Zhang X."/>
        </authorList>
    </citation>
    <scope>NUCLEOTIDE SEQUENCE [LARGE SCALE GENOMIC DNA]</scope>
    <source>
        <strain evidence="7 8">BP5796</strain>
    </source>
</reference>
<accession>A0A3D8T7S9</accession>
<feature type="compositionally biased region" description="Polar residues" evidence="5">
    <location>
        <begin position="458"/>
        <end position="467"/>
    </location>
</feature>
<dbReference type="PANTHER" id="PTHR47651:SF17">
    <property type="entry name" value="DEACETYLASE SIRTUIN-TYPE DOMAIN-CONTAINING PROTEIN"/>
    <property type="match status" value="1"/>
</dbReference>
<feature type="binding site" evidence="4">
    <location>
        <position position="291"/>
    </location>
    <ligand>
        <name>Zn(2+)</name>
        <dbReference type="ChEBI" id="CHEBI:29105"/>
    </ligand>
</feature>
<sequence>MSSPLSSPLSSIPSSPLSSIASRSPTPPTTYAVADYPSPSSINLTDDTSTQEALQPVSNDHDGPPPAKKRRVMTPKERTTEYLDLRAFGESPNPEENKEQDAQLRRLIKALRGKRKIVVIAGAGISVSAGSKQPLPGIRPTSLTAHTVPDFRSSTGLFNTLRSEHKLKASGKHLFDASVYKNDDSTSTFHDMVRELSHLTQNAQPTAFHHMLAALASEGRLLRLYSQNIDGIDTSLPPLATSIPLSTKGPWPKTVQLHGGLEKMVCTKCGELSAFDGTLFEGPETPLCQTCEGNDQARMAAGLRGHGVGRLRPRMVLYNEFNPDDEAIGAVSHADLKSRPDAVIVVGTSLKVPGVRRIAREMCSVARGRRDGFTAWINNDPEPLGVEFKDCWDMVVRGACDEVARHVCLPRWNEEIGEFQNLSGSENKAKIPKNNVLGVVVESKQISTVKADGGILTPTASPKQQSPAPLAGIGNLKQPKLFQSSSKPAVVTESAKPDANKPVAPKKKVGRPRKPLPNGKPLNKITSAFTTTKTTKLAAEKNTKPIKEENPVDKFGIRTAPLSNLGQHELSQASTPTHPLSSLDVRHNSLINDEEEEASFVTCPESPCTPLMTEKQIDRSTTISPPSKPLNMAGLID</sequence>